<dbReference type="OrthoDB" id="10657148at2759"/>
<dbReference type="Proteomes" id="UP000095751">
    <property type="component" value="Unassembled WGS sequence"/>
</dbReference>
<dbReference type="AlphaFoldDB" id="A0A1E7FFC4"/>
<proteinExistence type="predicted"/>
<feature type="compositionally biased region" description="Polar residues" evidence="1">
    <location>
        <begin position="424"/>
        <end position="435"/>
    </location>
</feature>
<evidence type="ECO:0000256" key="1">
    <source>
        <dbReference type="SAM" id="MobiDB-lite"/>
    </source>
</evidence>
<keyword evidence="2" id="KW-1133">Transmembrane helix</keyword>
<dbReference type="EMBL" id="KV784358">
    <property type="protein sequence ID" value="OEU16493.1"/>
    <property type="molecule type" value="Genomic_DNA"/>
</dbReference>
<sequence length="568" mass="62051">MDEQRPPIPTDPAPVICSAAPAPAPERGSSGSTMTDERSSSSPSTIMSAEDSRKMILKSYEASGVDLPLTQLETVLDKEISPKDFGANKGPRFRKFLDKASSAIITNQRKDKDADAAPDDEWTSDSIDEDDNNDNDEKFDDEEYRNKSTGNNKDIADVDTNSAKTPDSNKDNKSRAQMMPVSNYSVDNNKNDTNTAQTKGEEGQIPVTTAANTSVGTTGDMPFAFCCPESSPYPMSNNDDKYVISNLQLPPAEDEFDDEYQNSRRVALMDVEDSMIDTTLTMERSPLSGRNQFSKGGKHGMFTHFRGSRRFRIALGFCCALHLILIGLIITFVMTMGKEDAAITQDQAAISSSTSTSSSSSINTADMISSTDLAQEQQQMDADSGAETTTSVVTEEEEITSSNMAPDSGAETTTSVVTEEEKITSSNMAPTPTISTVLDQEEVESEETECVDKLELSLDCFGRGSDVLVYFNVCTPQSGDWVALYDISSDPQNLFDDNSVSWLYTCGDRRCTETIQTEVLSFSRVTDVAPAGRYRAYLIRNGEATFFSSFASSPEFRIVDNSNTECPV</sequence>
<reference evidence="3 4" key="1">
    <citation type="submission" date="2016-09" db="EMBL/GenBank/DDBJ databases">
        <title>Extensive genetic diversity and differential bi-allelic expression allows diatom success in the polar Southern Ocean.</title>
        <authorList>
            <consortium name="DOE Joint Genome Institute"/>
            <person name="Mock T."/>
            <person name="Otillar R.P."/>
            <person name="Strauss J."/>
            <person name="Dupont C."/>
            <person name="Frickenhaus S."/>
            <person name="Maumus F."/>
            <person name="Mcmullan M."/>
            <person name="Sanges R."/>
            <person name="Schmutz J."/>
            <person name="Toseland A."/>
            <person name="Valas R."/>
            <person name="Veluchamy A."/>
            <person name="Ward B.J."/>
            <person name="Allen A."/>
            <person name="Barry K."/>
            <person name="Falciatore A."/>
            <person name="Ferrante M."/>
            <person name="Fortunato A.E."/>
            <person name="Gloeckner G."/>
            <person name="Gruber A."/>
            <person name="Hipkin R."/>
            <person name="Janech M."/>
            <person name="Kroth P."/>
            <person name="Leese F."/>
            <person name="Lindquist E."/>
            <person name="Lyon B.R."/>
            <person name="Martin J."/>
            <person name="Mayer C."/>
            <person name="Parker M."/>
            <person name="Quesneville H."/>
            <person name="Raymond J."/>
            <person name="Uhlig C."/>
            <person name="Valentin K.U."/>
            <person name="Worden A.Z."/>
            <person name="Armbrust E.V."/>
            <person name="Bowler C."/>
            <person name="Green B."/>
            <person name="Moulton V."/>
            <person name="Van Oosterhout C."/>
            <person name="Grigoriev I."/>
        </authorList>
    </citation>
    <scope>NUCLEOTIDE SEQUENCE [LARGE SCALE GENOMIC DNA]</scope>
    <source>
        <strain evidence="3 4">CCMP1102</strain>
    </source>
</reference>
<dbReference type="KEGG" id="fcy:FRACYDRAFT_239085"/>
<accession>A0A1E7FFC4</accession>
<feature type="region of interest" description="Disordered" evidence="1">
    <location>
        <begin position="1"/>
        <end position="50"/>
    </location>
</feature>
<feature type="compositionally biased region" description="Acidic residues" evidence="1">
    <location>
        <begin position="116"/>
        <end position="143"/>
    </location>
</feature>
<feature type="compositionally biased region" description="Pro residues" evidence="1">
    <location>
        <begin position="1"/>
        <end position="12"/>
    </location>
</feature>
<feature type="compositionally biased region" description="Polar residues" evidence="1">
    <location>
        <begin position="372"/>
        <end position="381"/>
    </location>
</feature>
<evidence type="ECO:0000313" key="4">
    <source>
        <dbReference type="Proteomes" id="UP000095751"/>
    </source>
</evidence>
<evidence type="ECO:0000256" key="2">
    <source>
        <dbReference type="SAM" id="Phobius"/>
    </source>
</evidence>
<feature type="region of interest" description="Disordered" evidence="1">
    <location>
        <begin position="102"/>
        <end position="201"/>
    </location>
</feature>
<dbReference type="InParanoid" id="A0A1E7FFC4"/>
<feature type="compositionally biased region" description="Polar residues" evidence="1">
    <location>
        <begin position="180"/>
        <end position="198"/>
    </location>
</feature>
<protein>
    <submittedName>
        <fullName evidence="3">Uncharacterized protein</fullName>
    </submittedName>
</protein>
<gene>
    <name evidence="3" type="ORF">FRACYDRAFT_239085</name>
</gene>
<organism evidence="3 4">
    <name type="scientific">Fragilariopsis cylindrus CCMP1102</name>
    <dbReference type="NCBI Taxonomy" id="635003"/>
    <lineage>
        <taxon>Eukaryota</taxon>
        <taxon>Sar</taxon>
        <taxon>Stramenopiles</taxon>
        <taxon>Ochrophyta</taxon>
        <taxon>Bacillariophyta</taxon>
        <taxon>Bacillariophyceae</taxon>
        <taxon>Bacillariophycidae</taxon>
        <taxon>Bacillariales</taxon>
        <taxon>Bacillariaceae</taxon>
        <taxon>Fragilariopsis</taxon>
    </lineage>
</organism>
<feature type="transmembrane region" description="Helical" evidence="2">
    <location>
        <begin position="311"/>
        <end position="334"/>
    </location>
</feature>
<feature type="compositionally biased region" description="Polar residues" evidence="1">
    <location>
        <begin position="29"/>
        <end position="47"/>
    </location>
</feature>
<evidence type="ECO:0000313" key="3">
    <source>
        <dbReference type="EMBL" id="OEU16493.1"/>
    </source>
</evidence>
<keyword evidence="2" id="KW-0812">Transmembrane</keyword>
<keyword evidence="2" id="KW-0472">Membrane</keyword>
<name>A0A1E7FFC4_9STRA</name>
<keyword evidence="4" id="KW-1185">Reference proteome</keyword>
<feature type="region of interest" description="Disordered" evidence="1">
    <location>
        <begin position="372"/>
        <end position="435"/>
    </location>
</feature>